<protein>
    <submittedName>
        <fullName evidence="2">Uma2 family endonuclease</fullName>
    </submittedName>
</protein>
<dbReference type="InterPro" id="IPR008538">
    <property type="entry name" value="Uma2"/>
</dbReference>
<evidence type="ECO:0000259" key="1">
    <source>
        <dbReference type="Pfam" id="PF05685"/>
    </source>
</evidence>
<organism evidence="2">
    <name type="scientific">Alsobacter sp. KACC 23698</name>
    <dbReference type="NCBI Taxonomy" id="3149229"/>
    <lineage>
        <taxon>Bacteria</taxon>
        <taxon>Pseudomonadati</taxon>
        <taxon>Pseudomonadota</taxon>
        <taxon>Alphaproteobacteria</taxon>
        <taxon>Hyphomicrobiales</taxon>
        <taxon>Alsobacteraceae</taxon>
        <taxon>Alsobacter</taxon>
    </lineage>
</organism>
<dbReference type="Pfam" id="PF05685">
    <property type="entry name" value="Uma2"/>
    <property type="match status" value="1"/>
</dbReference>
<dbReference type="GO" id="GO:0004519">
    <property type="term" value="F:endonuclease activity"/>
    <property type="evidence" value="ECO:0007669"/>
    <property type="project" value="UniProtKB-KW"/>
</dbReference>
<dbReference type="RefSeq" id="WP_406853816.1">
    <property type="nucleotide sequence ID" value="NZ_CP157484.1"/>
</dbReference>
<name>A0AAU7JA16_9HYPH</name>
<evidence type="ECO:0000313" key="2">
    <source>
        <dbReference type="EMBL" id="XBO36994.1"/>
    </source>
</evidence>
<accession>A0AAU7JA16</accession>
<feature type="domain" description="Putative restriction endonuclease" evidence="1">
    <location>
        <begin position="13"/>
        <end position="156"/>
    </location>
</feature>
<dbReference type="Gene3D" id="3.90.1570.10">
    <property type="entry name" value="tt1808, chain A"/>
    <property type="match status" value="1"/>
</dbReference>
<keyword evidence="2" id="KW-0540">Nuclease</keyword>
<keyword evidence="2" id="KW-0378">Hydrolase</keyword>
<dbReference type="PANTHER" id="PTHR36558">
    <property type="entry name" value="GLR1098 PROTEIN"/>
    <property type="match status" value="1"/>
</dbReference>
<gene>
    <name evidence="2" type="ORF">ABEG18_14745</name>
</gene>
<proteinExistence type="predicted"/>
<dbReference type="SUPFAM" id="SSF52980">
    <property type="entry name" value="Restriction endonuclease-like"/>
    <property type="match status" value="1"/>
</dbReference>
<dbReference type="AlphaFoldDB" id="A0AAU7JA16"/>
<dbReference type="EMBL" id="CP157484">
    <property type="protein sequence ID" value="XBO36994.1"/>
    <property type="molecule type" value="Genomic_DNA"/>
</dbReference>
<sequence length="188" mass="21440">MNIRTAPPMDKATFYRWLERQERRWELADGVPRMLPWVTSNHARICTNLVAWLAAHLDRDVHDIMQGDFAIETGPRSVRFADVMVCPFVQDPKGRHTVVAPLVVEVLSESTEHVAFGEKLIEYGALDGVDAYMICAQDKAAVWLWLRDPQEGWPKDPEILNSLDGSARLPHLRLDLPLAEIYRRVTVA</sequence>
<dbReference type="InterPro" id="IPR012296">
    <property type="entry name" value="Nuclease_put_TT1808"/>
</dbReference>
<keyword evidence="2" id="KW-0255">Endonuclease</keyword>
<dbReference type="PANTHER" id="PTHR36558:SF1">
    <property type="entry name" value="RESTRICTION ENDONUCLEASE DOMAIN-CONTAINING PROTEIN-RELATED"/>
    <property type="match status" value="1"/>
</dbReference>
<dbReference type="CDD" id="cd06260">
    <property type="entry name" value="DUF820-like"/>
    <property type="match status" value="1"/>
</dbReference>
<reference evidence="2" key="1">
    <citation type="submission" date="2024-05" db="EMBL/GenBank/DDBJ databases">
        <authorList>
            <person name="Kim S."/>
            <person name="Heo J."/>
            <person name="Choi H."/>
            <person name="Choi Y."/>
            <person name="Kwon S.-W."/>
            <person name="Kim Y."/>
        </authorList>
    </citation>
    <scope>NUCLEOTIDE SEQUENCE</scope>
    <source>
        <strain evidence="2">KACC 23698</strain>
    </source>
</reference>
<dbReference type="InterPro" id="IPR011335">
    <property type="entry name" value="Restrct_endonuc-II-like"/>
</dbReference>